<proteinExistence type="inferred from homology"/>
<evidence type="ECO:0000256" key="1">
    <source>
        <dbReference type="RuleBase" id="RU003860"/>
    </source>
</evidence>
<name>A0A0G4GTB0_9ALVE</name>
<sequence length="106" mass="11977">MGPVQDAMRKKLTEQLKPTKLEIEDESYKHRGHRGVAEDDKFAHGETHFNVEIESEAFSGMPMLKRHQLVYQVLDDEMKNFVHALSIKARPPPAALPLASPEDAAK</sequence>
<evidence type="ECO:0008006" key="3">
    <source>
        <dbReference type="Google" id="ProtNLM"/>
    </source>
</evidence>
<dbReference type="PANTHER" id="PTHR46230:SF7">
    <property type="entry name" value="BOLA-LIKE PROTEIN 1"/>
    <property type="match status" value="1"/>
</dbReference>
<dbReference type="PANTHER" id="PTHR46230">
    <property type="match status" value="1"/>
</dbReference>
<dbReference type="SUPFAM" id="SSF82657">
    <property type="entry name" value="BolA-like"/>
    <property type="match status" value="1"/>
</dbReference>
<dbReference type="Gene3D" id="3.30.300.90">
    <property type="entry name" value="BolA-like"/>
    <property type="match status" value="1"/>
</dbReference>
<dbReference type="PhylomeDB" id="A0A0G4GTB0"/>
<protein>
    <recommendedName>
        <fullName evidence="3">BolA protein</fullName>
    </recommendedName>
</protein>
<dbReference type="Pfam" id="PF01722">
    <property type="entry name" value="BolA"/>
    <property type="match status" value="1"/>
</dbReference>
<accession>A0A0G4GTB0</accession>
<dbReference type="VEuPathDB" id="CryptoDB:Cvel_23310"/>
<dbReference type="InterPro" id="IPR002634">
    <property type="entry name" value="BolA"/>
</dbReference>
<dbReference type="AlphaFoldDB" id="A0A0G4GTB0"/>
<reference evidence="2" key="1">
    <citation type="submission" date="2014-11" db="EMBL/GenBank/DDBJ databases">
        <authorList>
            <person name="Otto D Thomas"/>
            <person name="Naeem Raeece"/>
        </authorList>
    </citation>
    <scope>NUCLEOTIDE SEQUENCE</scope>
</reference>
<dbReference type="PIRSF" id="PIRSF003113">
    <property type="entry name" value="BolA"/>
    <property type="match status" value="1"/>
</dbReference>
<dbReference type="InterPro" id="IPR036065">
    <property type="entry name" value="BolA-like_sf"/>
</dbReference>
<dbReference type="EMBL" id="CDMZ01001532">
    <property type="protein sequence ID" value="CEM33974.1"/>
    <property type="molecule type" value="Genomic_DNA"/>
</dbReference>
<dbReference type="GO" id="GO:0016226">
    <property type="term" value="P:iron-sulfur cluster assembly"/>
    <property type="evidence" value="ECO:0007669"/>
    <property type="project" value="TreeGrafter"/>
</dbReference>
<gene>
    <name evidence="2" type="ORF">Cvel_23310</name>
</gene>
<evidence type="ECO:0000313" key="2">
    <source>
        <dbReference type="EMBL" id="CEM33974.1"/>
    </source>
</evidence>
<comment type="similarity">
    <text evidence="1">Belongs to the BolA/IbaG family.</text>
</comment>
<organism evidence="2">
    <name type="scientific">Chromera velia CCMP2878</name>
    <dbReference type="NCBI Taxonomy" id="1169474"/>
    <lineage>
        <taxon>Eukaryota</taxon>
        <taxon>Sar</taxon>
        <taxon>Alveolata</taxon>
        <taxon>Colpodellida</taxon>
        <taxon>Chromeraceae</taxon>
        <taxon>Chromera</taxon>
    </lineage>
</organism>